<keyword evidence="4 6" id="KW-0539">Nucleus</keyword>
<dbReference type="EnsemblMetazoa" id="AMEM003803-RA">
    <property type="protein sequence ID" value="AMEM003803-PA"/>
    <property type="gene ID" value="AMEM003803"/>
</dbReference>
<dbReference type="Pfam" id="PF00046">
    <property type="entry name" value="Homeodomain"/>
    <property type="match status" value="1"/>
</dbReference>
<dbReference type="InterPro" id="IPR009057">
    <property type="entry name" value="Homeodomain-like_sf"/>
</dbReference>
<dbReference type="GO" id="GO:0005634">
    <property type="term" value="C:nucleus"/>
    <property type="evidence" value="ECO:0007669"/>
    <property type="project" value="UniProtKB-SubCell"/>
</dbReference>
<protein>
    <recommendedName>
        <fullName evidence="5">Homeobox protein unplugged</fullName>
    </recommendedName>
</protein>
<reference evidence="10" key="1">
    <citation type="submission" date="2020-05" db="UniProtKB">
        <authorList>
            <consortium name="EnsemblMetazoa"/>
        </authorList>
    </citation>
    <scope>IDENTIFICATION</scope>
    <source>
        <strain evidence="10">MAF</strain>
    </source>
</reference>
<keyword evidence="2 6" id="KW-0238">DNA-binding</keyword>
<dbReference type="GO" id="GO:0000977">
    <property type="term" value="F:RNA polymerase II transcription regulatory region sequence-specific DNA binding"/>
    <property type="evidence" value="ECO:0007669"/>
    <property type="project" value="TreeGrafter"/>
</dbReference>
<dbReference type="InterPro" id="IPR042982">
    <property type="entry name" value="GBX-1/2"/>
</dbReference>
<evidence type="ECO:0000256" key="8">
    <source>
        <dbReference type="SAM" id="MobiDB-lite"/>
    </source>
</evidence>
<dbReference type="VEuPathDB" id="VectorBase:AMEM003803"/>
<accession>A0A182UUC7</accession>
<feature type="compositionally biased region" description="Low complexity" evidence="8">
    <location>
        <begin position="218"/>
        <end position="227"/>
    </location>
</feature>
<dbReference type="CDD" id="cd00086">
    <property type="entry name" value="homeodomain"/>
    <property type="match status" value="1"/>
</dbReference>
<dbReference type="FunFam" id="1.10.10.60:FF:000360">
    <property type="entry name" value="Gastrulation brain homeobox"/>
    <property type="match status" value="1"/>
</dbReference>
<evidence type="ECO:0000256" key="2">
    <source>
        <dbReference type="ARBA" id="ARBA00023125"/>
    </source>
</evidence>
<feature type="compositionally biased region" description="Polar residues" evidence="8">
    <location>
        <begin position="228"/>
        <end position="237"/>
    </location>
</feature>
<evidence type="ECO:0000256" key="4">
    <source>
        <dbReference type="ARBA" id="ARBA00023242"/>
    </source>
</evidence>
<dbReference type="PRINTS" id="PR00024">
    <property type="entry name" value="HOMEOBOX"/>
</dbReference>
<proteinExistence type="predicted"/>
<dbReference type="STRING" id="30066.A0A182UUC7"/>
<name>A0A182UUC7_ANOME</name>
<evidence type="ECO:0000313" key="10">
    <source>
        <dbReference type="EnsemblMetazoa" id="AMEM003803-PA"/>
    </source>
</evidence>
<organism evidence="10 11">
    <name type="scientific">Anopheles merus</name>
    <name type="common">Mosquito</name>
    <dbReference type="NCBI Taxonomy" id="30066"/>
    <lineage>
        <taxon>Eukaryota</taxon>
        <taxon>Metazoa</taxon>
        <taxon>Ecdysozoa</taxon>
        <taxon>Arthropoda</taxon>
        <taxon>Hexapoda</taxon>
        <taxon>Insecta</taxon>
        <taxon>Pterygota</taxon>
        <taxon>Neoptera</taxon>
        <taxon>Endopterygota</taxon>
        <taxon>Diptera</taxon>
        <taxon>Nematocera</taxon>
        <taxon>Culicoidea</taxon>
        <taxon>Culicidae</taxon>
        <taxon>Anophelinae</taxon>
        <taxon>Anopheles</taxon>
    </lineage>
</organism>
<dbReference type="SUPFAM" id="SSF46689">
    <property type="entry name" value="Homeodomain-like"/>
    <property type="match status" value="1"/>
</dbReference>
<keyword evidence="3 6" id="KW-0371">Homeobox</keyword>
<evidence type="ECO:0000256" key="1">
    <source>
        <dbReference type="ARBA" id="ARBA00004123"/>
    </source>
</evidence>
<feature type="compositionally biased region" description="Low complexity" evidence="8">
    <location>
        <begin position="527"/>
        <end position="537"/>
    </location>
</feature>
<evidence type="ECO:0000256" key="6">
    <source>
        <dbReference type="PROSITE-ProRule" id="PRU00108"/>
    </source>
</evidence>
<evidence type="ECO:0000256" key="7">
    <source>
        <dbReference type="RuleBase" id="RU000682"/>
    </source>
</evidence>
<feature type="DNA-binding region" description="Homeobox" evidence="6">
    <location>
        <begin position="355"/>
        <end position="414"/>
    </location>
</feature>
<dbReference type="SMART" id="SM00389">
    <property type="entry name" value="HOX"/>
    <property type="match status" value="1"/>
</dbReference>
<dbReference type="Proteomes" id="UP000075903">
    <property type="component" value="Unassembled WGS sequence"/>
</dbReference>
<dbReference type="PANTHER" id="PTHR24334:SF0">
    <property type="entry name" value="HOMEOBOX PROTEIN UNPLUGGED"/>
    <property type="match status" value="1"/>
</dbReference>
<dbReference type="PROSITE" id="PS00027">
    <property type="entry name" value="HOMEOBOX_1"/>
    <property type="match status" value="1"/>
</dbReference>
<dbReference type="PANTHER" id="PTHR24334">
    <property type="entry name" value="HOMEOBOX PROTEIN GBX"/>
    <property type="match status" value="1"/>
</dbReference>
<dbReference type="InterPro" id="IPR017970">
    <property type="entry name" value="Homeobox_CS"/>
</dbReference>
<dbReference type="VEuPathDB" id="VectorBase:AMEM21_000583"/>
<evidence type="ECO:0000313" key="11">
    <source>
        <dbReference type="Proteomes" id="UP000075903"/>
    </source>
</evidence>
<dbReference type="GO" id="GO:0051960">
    <property type="term" value="P:regulation of nervous system development"/>
    <property type="evidence" value="ECO:0007669"/>
    <property type="project" value="TreeGrafter"/>
</dbReference>
<keyword evidence="11" id="KW-1185">Reference proteome</keyword>
<feature type="domain" description="Homeobox" evidence="9">
    <location>
        <begin position="353"/>
        <end position="413"/>
    </location>
</feature>
<evidence type="ECO:0000259" key="9">
    <source>
        <dbReference type="PROSITE" id="PS50071"/>
    </source>
</evidence>
<dbReference type="InterPro" id="IPR001356">
    <property type="entry name" value="HD"/>
</dbReference>
<feature type="compositionally biased region" description="Acidic residues" evidence="8">
    <location>
        <begin position="321"/>
        <end position="333"/>
    </location>
</feature>
<feature type="region of interest" description="Disordered" evidence="8">
    <location>
        <begin position="502"/>
        <end position="545"/>
    </location>
</feature>
<evidence type="ECO:0000256" key="3">
    <source>
        <dbReference type="ARBA" id="ARBA00023155"/>
    </source>
</evidence>
<dbReference type="AlphaFoldDB" id="A0A182UUC7"/>
<dbReference type="InterPro" id="IPR020479">
    <property type="entry name" value="HD_metazoa"/>
</dbReference>
<feature type="region of interest" description="Disordered" evidence="8">
    <location>
        <begin position="150"/>
        <end position="199"/>
    </location>
</feature>
<feature type="region of interest" description="Disordered" evidence="8">
    <location>
        <begin position="44"/>
        <end position="95"/>
    </location>
</feature>
<feature type="region of interest" description="Disordered" evidence="8">
    <location>
        <begin position="218"/>
        <end position="360"/>
    </location>
</feature>
<evidence type="ECO:0000256" key="5">
    <source>
        <dbReference type="ARBA" id="ARBA00068822"/>
    </source>
</evidence>
<comment type="subcellular location">
    <subcellularLocation>
        <location evidence="1 6 7">Nucleus</location>
    </subcellularLocation>
</comment>
<dbReference type="GO" id="GO:0000981">
    <property type="term" value="F:DNA-binding transcription factor activity, RNA polymerase II-specific"/>
    <property type="evidence" value="ECO:0007669"/>
    <property type="project" value="InterPro"/>
</dbReference>
<dbReference type="Gene3D" id="1.10.10.60">
    <property type="entry name" value="Homeodomain-like"/>
    <property type="match status" value="1"/>
</dbReference>
<sequence>MDKLSTVQPAPVGSVVCGVTDVKFSRPLPSSSFSIENLIAVKRRRSAGAGSSSPEIDPGDHHGSCSPPAAGPNVPPGYGGLLLETSQQQQQQQQQQQHYLAAAAAAGYSAAMLSFSSFPPLYHPWSTGLPTAGRYLSQAANEKLSSLLFHHHSSGGNKSHPGGIEPCPGTYPAAEQPSGGGGVLPTRPSSPRGARSGDKLFPTEVDLLSKVYAVYHHQQQQQQQQQQPRYLTPSSPGTGYATGATLEPNGVNPGTGNGQLHHQPQSPGETIDPGSDGGPEDEERTRPTIEDGGESADGSAYSDDISLTLSPSGCGKTTDLGDSDSDACSEDDCTQNSSSSGRAGKSGSGAENSKSRRRRTAFTSEQLLELEREFHAKKYLSLTERSQIATSLKLSEVQVKIWFQNRRAKWKRVKAGLNSHGLGNRNASGSGTGTTGTANKIVVPIPVHVNRFAIRSQHQQMEKMNLVGPKAELRKADLGLAESGGFERFGLSKHLSKVVPSAEVTSNRVEPPFPAGPTLQAAPPPSEGASKSSIESSGTGGGGGGGGTASIGVGFQLGMGVCSIAGPPHSASHPVALVVNPKTF</sequence>
<dbReference type="PROSITE" id="PS50071">
    <property type="entry name" value="HOMEOBOX_2"/>
    <property type="match status" value="1"/>
</dbReference>
<feature type="compositionally biased region" description="Low complexity" evidence="8">
    <location>
        <begin position="337"/>
        <end position="349"/>
    </location>
</feature>
<feature type="compositionally biased region" description="Polar residues" evidence="8">
    <location>
        <begin position="252"/>
        <end position="268"/>
    </location>
</feature>